<dbReference type="FunFam" id="6.10.250.3410:FF:000001">
    <property type="entry name" value="Protein DBF4 homolog A"/>
    <property type="match status" value="1"/>
</dbReference>
<feature type="region of interest" description="Disordered" evidence="5">
    <location>
        <begin position="923"/>
        <end position="973"/>
    </location>
</feature>
<dbReference type="SMART" id="SM00586">
    <property type="entry name" value="ZnF_DBF"/>
    <property type="match status" value="1"/>
</dbReference>
<dbReference type="PANTHER" id="PTHR15375:SF26">
    <property type="entry name" value="PROTEIN CHIFFON"/>
    <property type="match status" value="1"/>
</dbReference>
<dbReference type="Pfam" id="PF07535">
    <property type="entry name" value="zf-DBF"/>
    <property type="match status" value="1"/>
</dbReference>
<dbReference type="InterPro" id="IPR051590">
    <property type="entry name" value="Replication_Regulatory_Kinase"/>
</dbReference>
<feature type="region of interest" description="Disordered" evidence="5">
    <location>
        <begin position="820"/>
        <end position="844"/>
    </location>
</feature>
<comment type="caution">
    <text evidence="7">The sequence shown here is derived from an EMBL/GenBank/DDBJ whole genome shotgun (WGS) entry which is preliminary data.</text>
</comment>
<feature type="compositionally biased region" description="Polar residues" evidence="5">
    <location>
        <begin position="872"/>
        <end position="888"/>
    </location>
</feature>
<feature type="compositionally biased region" description="Acidic residues" evidence="5">
    <location>
        <begin position="821"/>
        <end position="836"/>
    </location>
</feature>
<feature type="compositionally biased region" description="Polar residues" evidence="5">
    <location>
        <begin position="138"/>
        <end position="156"/>
    </location>
</feature>
<dbReference type="GO" id="GO:0043539">
    <property type="term" value="F:protein serine/threonine kinase activator activity"/>
    <property type="evidence" value="ECO:0007669"/>
    <property type="project" value="TreeGrafter"/>
</dbReference>
<gene>
    <name evidence="7" type="ORF">EC957_008186</name>
</gene>
<reference evidence="7" key="1">
    <citation type="journal article" date="2020" name="Fungal Divers.">
        <title>Resolving the Mortierellaceae phylogeny through synthesis of multi-gene phylogenetics and phylogenomics.</title>
        <authorList>
            <person name="Vandepol N."/>
            <person name="Liber J."/>
            <person name="Desiro A."/>
            <person name="Na H."/>
            <person name="Kennedy M."/>
            <person name="Barry K."/>
            <person name="Grigoriev I.V."/>
            <person name="Miller A.N."/>
            <person name="O'Donnell K."/>
            <person name="Stajich J.E."/>
            <person name="Bonito G."/>
        </authorList>
    </citation>
    <scope>NUCLEOTIDE SEQUENCE</scope>
    <source>
        <strain evidence="7">NRRL 2591</strain>
    </source>
</reference>
<dbReference type="Gene3D" id="3.40.50.10190">
    <property type="entry name" value="BRCT domain"/>
    <property type="match status" value="1"/>
</dbReference>
<feature type="domain" description="DBF4-type" evidence="6">
    <location>
        <begin position="598"/>
        <end position="647"/>
    </location>
</feature>
<dbReference type="Proteomes" id="UP000723463">
    <property type="component" value="Unassembled WGS sequence"/>
</dbReference>
<evidence type="ECO:0000313" key="8">
    <source>
        <dbReference type="Proteomes" id="UP000723463"/>
    </source>
</evidence>
<feature type="compositionally biased region" description="Basic and acidic residues" evidence="5">
    <location>
        <begin position="400"/>
        <end position="418"/>
    </location>
</feature>
<keyword evidence="8" id="KW-1185">Reference proteome</keyword>
<keyword evidence="3" id="KW-0862">Zinc</keyword>
<feature type="compositionally biased region" description="Low complexity" evidence="5">
    <location>
        <begin position="1157"/>
        <end position="1175"/>
    </location>
</feature>
<evidence type="ECO:0000256" key="2">
    <source>
        <dbReference type="ARBA" id="ARBA00022771"/>
    </source>
</evidence>
<dbReference type="InterPro" id="IPR038545">
    <property type="entry name" value="Znf_DBF_sf"/>
</dbReference>
<dbReference type="PROSITE" id="PS51265">
    <property type="entry name" value="ZF_DBF4"/>
    <property type="match status" value="1"/>
</dbReference>
<dbReference type="GO" id="GO:0003676">
    <property type="term" value="F:nucleic acid binding"/>
    <property type="evidence" value="ECO:0007669"/>
    <property type="project" value="InterPro"/>
</dbReference>
<accession>A0A9P6FJH2</accession>
<feature type="region of interest" description="Disordered" evidence="5">
    <location>
        <begin position="1193"/>
        <end position="1225"/>
    </location>
</feature>
<dbReference type="GO" id="GO:0031431">
    <property type="term" value="C:Dbf4-dependent protein kinase complex"/>
    <property type="evidence" value="ECO:0007669"/>
    <property type="project" value="TreeGrafter"/>
</dbReference>
<dbReference type="InterPro" id="IPR013939">
    <property type="entry name" value="Regulatory_Dfp1/Him1"/>
</dbReference>
<feature type="compositionally biased region" description="Basic and acidic residues" evidence="5">
    <location>
        <begin position="737"/>
        <end position="746"/>
    </location>
</feature>
<evidence type="ECO:0000259" key="6">
    <source>
        <dbReference type="PROSITE" id="PS51265"/>
    </source>
</evidence>
<dbReference type="EMBL" id="JAAAXW010000004">
    <property type="protein sequence ID" value="KAF9551517.1"/>
    <property type="molecule type" value="Genomic_DNA"/>
</dbReference>
<dbReference type="InterPro" id="IPR036420">
    <property type="entry name" value="BRCT_dom_sf"/>
</dbReference>
<sequence length="1313" mass="144811">MADRPLKPALQRAPLQESRAYSNINHLRQQHYGINTFNPHHGLVNKPSQDVSFTRSSSAHLPVKPTMAPHMDKDTTRQRIALQQKPFTWNNAQNIKAPPGPARIPSNPMHKTKPVPFPGFTSTTPSYTRSDANIENQCRSQSQHTDYAQHLPQPQDTEPRSQTKHKNRVNAEYGSPEWTQQMANILPRCRFYFDSVDPSMIKKISDVVRRHKGTTTSFFSNEVTHIITTRPVPDESVLERIRNHDNTEQSPAAQLDPRKTTAKPLNHQVPNAEMGILVKALSLGIKIWTLDSTLKLLDPLAPGLAKQTDDRKLKDMLQYEKVHGVSTVHIDNSTKPDFYAFQGKYVLVDDTTGYYRTIMAYDFTAKPSPTGKQPWPRLYIQDSDRSPFCLIEPAIKASERLSGARDDKGQEIKQDKDLPNAVQDARPADDQKLSPSAMASGLVNSITSNIISTTTSTASKPAAANLQQNRRVEQLEKRALNATKVEVGVSTDFVKKQEFARPLDVARQDKGSATVGGATQDIVPGRETIADAESKMQPPTLPVKHSSGLAISANNERAVAQGHDNLVPVRREANNALSVHPVLEIPVSHTAKHKEAKDYRKQRYCENCRGFFENFEKHIESPAHRKYAHDASKFAQLDILLAKLQRKPNISSGLSELPTTSPALAESELSDSTSLDAAFGIPVTPALDPVGEVNIQEGMDTTPHTQELSIAVNMPTLHPEQDVSRGQGEIVQETQETTERPRGRQDVDDEGIVEDMDEEGAPGETGDQVTLTLEPPRNAVEAFDIADELSSEMSQLGLSERGVDRFSDQLNDAEYVAPFEAPEEEQEEQEEEEETVVETVPPSDLLEDKVAAPTSLQKVLRHEFRLPCSERSGLSDSNATSQLETDTTQPDDRFLDRSASATASIDDGLSTPVRLCFDTSSTVASPNASRTINQAPFSPEALNESDREGSDDGVSLVKSPSAGRGHFGRNQGVGLRDELFTPNRIALDASMFSPCKDITSGLYKGALKRKLDNVLAEERAAGRSQSRAGTTVETPDASRYAGQLISRKHLSNTGAPQQLSNSSHAASTPLRSESWVIHSPSRSSTRTSSPMSPHEPLELLFQTSPPLASQPHQAAVDPSYQRQAQLASGYFHPSLSSQLEYESPLLTHWEPRRHGQSTDSQQTPPPLQSQQRSQQGGVPIAPFQDYLMRDESETHAKPGHPGPVVTSRREPEAPSTSQSSPIAFSSPEGLCSPVIYMSQGYGFSSPSQSPSRRAQRKFFPVMTHAEQEEERVYQHYHGNQLPEPAGGQKKMRSSSSLAEAYEEYGEGAMVFIE</sequence>
<protein>
    <recommendedName>
        <fullName evidence="6">DBF4-type domain-containing protein</fullName>
    </recommendedName>
</protein>
<feature type="region of interest" description="Disordered" evidence="5">
    <location>
        <begin position="1018"/>
        <end position="1037"/>
    </location>
</feature>
<evidence type="ECO:0000256" key="3">
    <source>
        <dbReference type="ARBA" id="ARBA00022833"/>
    </source>
</evidence>
<dbReference type="InterPro" id="IPR006572">
    <property type="entry name" value="Znf_DBF"/>
</dbReference>
<feature type="compositionally biased region" description="Polar residues" evidence="5">
    <location>
        <begin position="923"/>
        <end position="936"/>
    </location>
</feature>
<dbReference type="PANTHER" id="PTHR15375">
    <property type="entry name" value="ACTIVATOR OF S-PHASE KINASE-RELATED"/>
    <property type="match status" value="1"/>
</dbReference>
<evidence type="ECO:0000256" key="1">
    <source>
        <dbReference type="ARBA" id="ARBA00022723"/>
    </source>
</evidence>
<organism evidence="7 8">
    <name type="scientific">Mortierella hygrophila</name>
    <dbReference type="NCBI Taxonomy" id="979708"/>
    <lineage>
        <taxon>Eukaryota</taxon>
        <taxon>Fungi</taxon>
        <taxon>Fungi incertae sedis</taxon>
        <taxon>Mucoromycota</taxon>
        <taxon>Mortierellomycotina</taxon>
        <taxon>Mortierellomycetes</taxon>
        <taxon>Mortierellales</taxon>
        <taxon>Mortierellaceae</taxon>
        <taxon>Mortierella</taxon>
    </lineage>
</organism>
<dbReference type="SUPFAM" id="SSF52113">
    <property type="entry name" value="BRCT domain"/>
    <property type="match status" value="1"/>
</dbReference>
<dbReference type="GO" id="GO:0008270">
    <property type="term" value="F:zinc ion binding"/>
    <property type="evidence" value="ECO:0007669"/>
    <property type="project" value="UniProtKB-KW"/>
</dbReference>
<feature type="region of interest" description="Disordered" evidence="5">
    <location>
        <begin position="1053"/>
        <end position="1097"/>
    </location>
</feature>
<keyword evidence="1" id="KW-0479">Metal-binding</keyword>
<evidence type="ECO:0000256" key="5">
    <source>
        <dbReference type="SAM" id="MobiDB-lite"/>
    </source>
</evidence>
<name>A0A9P6FJH2_9FUNG</name>
<feature type="region of interest" description="Disordered" evidence="5">
    <location>
        <begin position="1151"/>
        <end position="1177"/>
    </location>
</feature>
<feature type="region of interest" description="Disordered" evidence="5">
    <location>
        <begin position="400"/>
        <end position="435"/>
    </location>
</feature>
<dbReference type="GO" id="GO:0010571">
    <property type="term" value="P:positive regulation of nuclear cell cycle DNA replication"/>
    <property type="evidence" value="ECO:0007669"/>
    <property type="project" value="TreeGrafter"/>
</dbReference>
<feature type="region of interest" description="Disordered" evidence="5">
    <location>
        <begin position="1278"/>
        <end position="1299"/>
    </location>
</feature>
<feature type="region of interest" description="Disordered" evidence="5">
    <location>
        <begin position="869"/>
        <end position="894"/>
    </location>
</feature>
<feature type="compositionally biased region" description="Low complexity" evidence="5">
    <location>
        <begin position="1079"/>
        <end position="1092"/>
    </location>
</feature>
<feature type="region of interest" description="Disordered" evidence="5">
    <location>
        <begin position="733"/>
        <end position="770"/>
    </location>
</feature>
<dbReference type="GO" id="GO:1901987">
    <property type="term" value="P:regulation of cell cycle phase transition"/>
    <property type="evidence" value="ECO:0007669"/>
    <property type="project" value="TreeGrafter"/>
</dbReference>
<proteinExistence type="predicted"/>
<evidence type="ECO:0000313" key="7">
    <source>
        <dbReference type="EMBL" id="KAF9551517.1"/>
    </source>
</evidence>
<feature type="compositionally biased region" description="Acidic residues" evidence="5">
    <location>
        <begin position="747"/>
        <end position="761"/>
    </location>
</feature>
<feature type="region of interest" description="Disordered" evidence="5">
    <location>
        <begin position="138"/>
        <end position="171"/>
    </location>
</feature>
<keyword evidence="2 4" id="KW-0863">Zinc-finger</keyword>
<dbReference type="CDD" id="cd00027">
    <property type="entry name" value="BRCT"/>
    <property type="match status" value="1"/>
</dbReference>
<dbReference type="Gene3D" id="6.10.250.3410">
    <property type="entry name" value="DBF zinc finger"/>
    <property type="match status" value="1"/>
</dbReference>
<feature type="compositionally biased region" description="Polar residues" evidence="5">
    <location>
        <begin position="1053"/>
        <end position="1071"/>
    </location>
</feature>
<feature type="compositionally biased region" description="Polar residues" evidence="5">
    <location>
        <begin position="1023"/>
        <end position="1033"/>
    </location>
</feature>
<evidence type="ECO:0000256" key="4">
    <source>
        <dbReference type="PROSITE-ProRule" id="PRU00600"/>
    </source>
</evidence>
<feature type="compositionally biased region" description="Polar residues" evidence="5">
    <location>
        <begin position="1214"/>
        <end position="1223"/>
    </location>
</feature>
<dbReference type="Pfam" id="PF08630">
    <property type="entry name" value="Dfp1_Him1_M"/>
    <property type="match status" value="1"/>
</dbReference>